<dbReference type="AlphaFoldDB" id="A0A3P9H7X0"/>
<keyword evidence="5" id="KW-0206">Cytoskeleton</keyword>
<evidence type="ECO:0000256" key="5">
    <source>
        <dbReference type="ARBA" id="ARBA00023212"/>
    </source>
</evidence>
<dbReference type="Pfam" id="PF00022">
    <property type="entry name" value="Actin"/>
    <property type="match status" value="1"/>
</dbReference>
<dbReference type="InterPro" id="IPR004000">
    <property type="entry name" value="Actin"/>
</dbReference>
<dbReference type="Ensembl" id="ENSORLT00015008473.1">
    <property type="protein sequence ID" value="ENSORLP00015003925.1"/>
    <property type="gene ID" value="ENSORLG00015004658.1"/>
</dbReference>
<dbReference type="GO" id="GO:0005856">
    <property type="term" value="C:cytoskeleton"/>
    <property type="evidence" value="ECO:0007669"/>
    <property type="project" value="UniProtKB-SubCell"/>
</dbReference>
<sequence length="122" mass="13726">MEDDVSALVFDIGSSIFKAGFAGNDAPQAVFPSIVGRPRNQSAMVGMRDSYVGDEAQSIKSLLTLKYPIEHGIVTNWDDMEKHLSKLTFKIHLTKYIQTMIKQFLSNCPSCLSLINRRDDYH</sequence>
<name>A0A3P9H7X0_ORYLA</name>
<evidence type="ECO:0000313" key="6">
    <source>
        <dbReference type="Ensembl" id="ENSORLP00015003925.1"/>
    </source>
</evidence>
<dbReference type="GO" id="GO:0005524">
    <property type="term" value="F:ATP binding"/>
    <property type="evidence" value="ECO:0007669"/>
    <property type="project" value="UniProtKB-KW"/>
</dbReference>
<dbReference type="PRINTS" id="PR00190">
    <property type="entry name" value="ACTIN"/>
</dbReference>
<dbReference type="Gene3D" id="3.30.420.40">
    <property type="match status" value="1"/>
</dbReference>
<proteinExistence type="predicted"/>
<dbReference type="FunFam" id="3.30.420.40:FF:000148">
    <property type="entry name" value="Actin, alpha skeletal muscle"/>
    <property type="match status" value="1"/>
</dbReference>
<dbReference type="SUPFAM" id="SSF53067">
    <property type="entry name" value="Actin-like ATPase domain"/>
    <property type="match status" value="1"/>
</dbReference>
<keyword evidence="2" id="KW-0963">Cytoplasm</keyword>
<evidence type="ECO:0000256" key="4">
    <source>
        <dbReference type="ARBA" id="ARBA00022840"/>
    </source>
</evidence>
<keyword evidence="4" id="KW-0067">ATP-binding</keyword>
<evidence type="ECO:0000313" key="7">
    <source>
        <dbReference type="Proteomes" id="UP000265200"/>
    </source>
</evidence>
<keyword evidence="3" id="KW-0547">Nucleotide-binding</keyword>
<reference evidence="6" key="4">
    <citation type="submission" date="2025-09" db="UniProtKB">
        <authorList>
            <consortium name="Ensembl"/>
        </authorList>
    </citation>
    <scope>IDENTIFICATION</scope>
    <source>
        <strain evidence="6">HSOK</strain>
    </source>
</reference>
<evidence type="ECO:0000256" key="1">
    <source>
        <dbReference type="ARBA" id="ARBA00004245"/>
    </source>
</evidence>
<dbReference type="PANTHER" id="PTHR11937">
    <property type="entry name" value="ACTIN"/>
    <property type="match status" value="1"/>
</dbReference>
<evidence type="ECO:0000256" key="2">
    <source>
        <dbReference type="ARBA" id="ARBA00022490"/>
    </source>
</evidence>
<dbReference type="Gene3D" id="2.30.36.70">
    <property type="entry name" value="Actin, Chain A, domain 2"/>
    <property type="match status" value="1"/>
</dbReference>
<reference key="1">
    <citation type="journal article" date="2007" name="Nature">
        <title>The medaka draft genome and insights into vertebrate genome evolution.</title>
        <authorList>
            <person name="Kasahara M."/>
            <person name="Naruse K."/>
            <person name="Sasaki S."/>
            <person name="Nakatani Y."/>
            <person name="Qu W."/>
            <person name="Ahsan B."/>
            <person name="Yamada T."/>
            <person name="Nagayasu Y."/>
            <person name="Doi K."/>
            <person name="Kasai Y."/>
            <person name="Jindo T."/>
            <person name="Kobayashi D."/>
            <person name="Shimada A."/>
            <person name="Toyoda A."/>
            <person name="Kuroki Y."/>
            <person name="Fujiyama A."/>
            <person name="Sasaki T."/>
            <person name="Shimizu A."/>
            <person name="Asakawa S."/>
            <person name="Shimizu N."/>
            <person name="Hashimoto S."/>
            <person name="Yang J."/>
            <person name="Lee Y."/>
            <person name="Matsushima K."/>
            <person name="Sugano S."/>
            <person name="Sakaizumi M."/>
            <person name="Narita T."/>
            <person name="Ohishi K."/>
            <person name="Haga S."/>
            <person name="Ohta F."/>
            <person name="Nomoto H."/>
            <person name="Nogata K."/>
            <person name="Morishita T."/>
            <person name="Endo T."/>
            <person name="Shin-I T."/>
            <person name="Takeda H."/>
            <person name="Morishita S."/>
            <person name="Kohara Y."/>
        </authorList>
    </citation>
    <scope>NUCLEOTIDE SEQUENCE [LARGE SCALE GENOMIC DNA]</scope>
    <source>
        <strain>Hd-rR</strain>
    </source>
</reference>
<dbReference type="Proteomes" id="UP000265200">
    <property type="component" value="Chromosome 9"/>
</dbReference>
<accession>A0A3P9H7X0</accession>
<organism evidence="6 7">
    <name type="scientific">Oryzias latipes</name>
    <name type="common">Japanese rice fish</name>
    <name type="synonym">Japanese killifish</name>
    <dbReference type="NCBI Taxonomy" id="8090"/>
    <lineage>
        <taxon>Eukaryota</taxon>
        <taxon>Metazoa</taxon>
        <taxon>Chordata</taxon>
        <taxon>Craniata</taxon>
        <taxon>Vertebrata</taxon>
        <taxon>Euteleostomi</taxon>
        <taxon>Actinopterygii</taxon>
        <taxon>Neopterygii</taxon>
        <taxon>Teleostei</taxon>
        <taxon>Neoteleostei</taxon>
        <taxon>Acanthomorphata</taxon>
        <taxon>Ovalentaria</taxon>
        <taxon>Atherinomorphae</taxon>
        <taxon>Beloniformes</taxon>
        <taxon>Adrianichthyidae</taxon>
        <taxon>Oryziinae</taxon>
        <taxon>Oryzias</taxon>
    </lineage>
</organism>
<dbReference type="InterPro" id="IPR043129">
    <property type="entry name" value="ATPase_NBD"/>
</dbReference>
<protein>
    <submittedName>
        <fullName evidence="6">Uncharacterized protein</fullName>
    </submittedName>
</protein>
<comment type="subcellular location">
    <subcellularLocation>
        <location evidence="1">Cytoplasm</location>
        <location evidence="1">Cytoskeleton</location>
    </subcellularLocation>
</comment>
<evidence type="ECO:0000256" key="3">
    <source>
        <dbReference type="ARBA" id="ARBA00022741"/>
    </source>
</evidence>
<reference evidence="6 7" key="2">
    <citation type="submission" date="2017-04" db="EMBL/GenBank/DDBJ databases">
        <title>CpG methylation of centromeres and impact of large insertions on vertebrate speciation.</title>
        <authorList>
            <person name="Ichikawa K."/>
            <person name="Yoshimura J."/>
            <person name="Morishita S."/>
        </authorList>
    </citation>
    <scope>NUCLEOTIDE SEQUENCE</scope>
    <source>
        <strain evidence="6 7">HSOK</strain>
    </source>
</reference>
<reference evidence="6" key="3">
    <citation type="submission" date="2025-08" db="UniProtKB">
        <authorList>
            <consortium name="Ensembl"/>
        </authorList>
    </citation>
    <scope>IDENTIFICATION</scope>
    <source>
        <strain evidence="6">HSOK</strain>
    </source>
</reference>